<gene>
    <name evidence="2" type="ORF">PBS001_LOCUS8464</name>
    <name evidence="1" type="ORF">PBS003_LOCUS7270</name>
</gene>
<evidence type="ECO:0000313" key="4">
    <source>
        <dbReference type="Proteomes" id="UP001160483"/>
    </source>
</evidence>
<reference evidence="1 3" key="1">
    <citation type="submission" date="2021-11" db="EMBL/GenBank/DDBJ databases">
        <authorList>
            <person name="Islam A."/>
            <person name="Islam S."/>
            <person name="Flora M.S."/>
            <person name="Rahman M."/>
            <person name="Ziaur R.M."/>
            <person name="Epstein J.H."/>
            <person name="Hassan M."/>
            <person name="Klassen M."/>
            <person name="Woodard K."/>
            <person name="Webb A."/>
            <person name="Webby R.J."/>
            <person name="El Zowalaty M.E."/>
        </authorList>
    </citation>
    <scope>NUCLEOTIDE SEQUENCE</scope>
    <source>
        <strain evidence="2">Pbs1</strain>
        <strain evidence="1">Pbs3</strain>
    </source>
</reference>
<accession>A0AAU9L4Z7</accession>
<comment type="caution">
    <text evidence="1">The sequence shown here is derived from an EMBL/GenBank/DDBJ whole genome shotgun (WGS) entry which is preliminary data.</text>
</comment>
<evidence type="ECO:0008006" key="5">
    <source>
        <dbReference type="Google" id="ProtNLM"/>
    </source>
</evidence>
<evidence type="ECO:0000313" key="2">
    <source>
        <dbReference type="EMBL" id="CAH0522025.1"/>
    </source>
</evidence>
<name>A0AAU9L4Z7_9STRA</name>
<proteinExistence type="predicted"/>
<dbReference type="Proteomes" id="UP001160483">
    <property type="component" value="Unassembled WGS sequence"/>
</dbReference>
<evidence type="ECO:0000313" key="1">
    <source>
        <dbReference type="EMBL" id="CAH0480653.1"/>
    </source>
</evidence>
<dbReference type="AlphaFoldDB" id="A0AAU9L4Z7"/>
<keyword evidence="3" id="KW-1185">Reference proteome</keyword>
<sequence length="703" mass="80154">MIWSHASDFVAWLGLGHSKSLDSSTSPTKQPSAKCEKTLPTRPAFKRAWRSQFPDDTLLPTIHRSQDRKKKREAAQVLGRFSQKVKHVPTSKQLLDIWQIVSQCRPFVIQQEEPLQVRLASSEDLGDDCPWLLQIVPANVFAQLSADISARTLFLGSTKVDMDDADVAVTNENLILGNIVQAFHGMNEHKLAVAFFEAYDRDRSVWLQEDQLLAAAKLPLDVRSDGAKEDEAKLEPTEKHVPIEKATRLYRSVYALYLRSLAALKQPEKIIRLFENDKHQLERMCYTIPSLRLILRACFDQKNGVLARQAIDTISKCSPAAVIPLGCYELAIRANLRDRNRKERDLLSAIHLARALLNDGGYILKPDLWSALVKVSLSMRRPDLALDIFKTYPRHCVPEYQSSFRQVLWSASRLADPTALEMMHFCWFSYDAAYPNAKALFDERKAYKDVVYLNNPDVKGLLLGNAVLASSIPAINKEAETEMLNTMLWALLKHRRAMSSIVQVLDLMEATGSKGAAVTLRKAVLRMFEYDMVEKKMSSRAAVESSLKFWKEHSSVLHGQGFLVHLLLEECIDRRLDDECEFLVNYLIDLGVSRVPIGSIVKMMGVNELRGHFEANARIGHKLLQQLSKSNRGRLCDEFYERYLMSYLLLEQFDKVSQEYVNLNLEQRYPHNEVIRTIVQDAAAREDQLGSKKQGSKEYSAWW</sequence>
<protein>
    <recommendedName>
        <fullName evidence="5">Pentacotripeptide-repeat region of PRORP domain-containing protein</fullName>
    </recommendedName>
</protein>
<dbReference type="EMBL" id="CAKKTJ010000324">
    <property type="protein sequence ID" value="CAH0480653.1"/>
    <property type="molecule type" value="Genomic_DNA"/>
</dbReference>
<evidence type="ECO:0000313" key="3">
    <source>
        <dbReference type="Proteomes" id="UP001158986"/>
    </source>
</evidence>
<dbReference type="EMBL" id="CAKLCB010000387">
    <property type="protein sequence ID" value="CAH0522025.1"/>
    <property type="molecule type" value="Genomic_DNA"/>
</dbReference>
<dbReference type="Proteomes" id="UP001158986">
    <property type="component" value="Unassembled WGS sequence"/>
</dbReference>
<organism evidence="1 4">
    <name type="scientific">Peronospora belbahrii</name>
    <dbReference type="NCBI Taxonomy" id="622444"/>
    <lineage>
        <taxon>Eukaryota</taxon>
        <taxon>Sar</taxon>
        <taxon>Stramenopiles</taxon>
        <taxon>Oomycota</taxon>
        <taxon>Peronosporomycetes</taxon>
        <taxon>Peronosporales</taxon>
        <taxon>Peronosporaceae</taxon>
        <taxon>Peronospora</taxon>
    </lineage>
</organism>